<dbReference type="Pfam" id="PF00076">
    <property type="entry name" value="RRM_1"/>
    <property type="match status" value="3"/>
</dbReference>
<feature type="compositionally biased region" description="Basic and acidic residues" evidence="3">
    <location>
        <begin position="82"/>
        <end position="96"/>
    </location>
</feature>
<dbReference type="AlphaFoldDB" id="A0A0C9RN94"/>
<dbReference type="GO" id="GO:0003723">
    <property type="term" value="F:RNA binding"/>
    <property type="evidence" value="ECO:0007669"/>
    <property type="project" value="UniProtKB-UniRule"/>
</dbReference>
<dbReference type="PANTHER" id="PTHR21245">
    <property type="entry name" value="HETEROGENEOUS NUCLEAR RIBONUCLEOPROTEIN"/>
    <property type="match status" value="1"/>
</dbReference>
<reference evidence="5" key="1">
    <citation type="submission" date="2015-02" db="EMBL/GenBank/DDBJ databases">
        <title>A transcriptome of Wollemia nobilis - a relic of Gondwana.</title>
        <authorList>
            <person name="Chia J.Y."/>
            <person name="Leong Y.S."/>
            <person name="Abdul Karim S."/>
            <person name="Wan Azmi N."/>
            <person name="Hercus R."/>
            <person name="Croft L."/>
        </authorList>
    </citation>
    <scope>NUCLEOTIDE SEQUENCE</scope>
    <source>
        <strain evidence="5">MaeBrown</strain>
        <tissue evidence="5">Leaf</tissue>
    </source>
</reference>
<dbReference type="InterPro" id="IPR012677">
    <property type="entry name" value="Nucleotide-bd_a/b_plait_sf"/>
</dbReference>
<proteinExistence type="predicted"/>
<evidence type="ECO:0000313" key="5">
    <source>
        <dbReference type="EMBL" id="JAG88261.1"/>
    </source>
</evidence>
<evidence type="ECO:0000256" key="2">
    <source>
        <dbReference type="PROSITE-ProRule" id="PRU00176"/>
    </source>
</evidence>
<dbReference type="InterPro" id="IPR000504">
    <property type="entry name" value="RRM_dom"/>
</dbReference>
<protein>
    <submittedName>
        <fullName evidence="5">TSA: Wollemia nobilis Ref_Wollemi_Transcript_9217_2069 transcribed RNA sequence</fullName>
    </submittedName>
</protein>
<dbReference type="SMART" id="SM00360">
    <property type="entry name" value="RRM"/>
    <property type="match status" value="3"/>
</dbReference>
<dbReference type="CDD" id="cd00590">
    <property type="entry name" value="RRM_SF"/>
    <property type="match status" value="1"/>
</dbReference>
<dbReference type="EMBL" id="GCHU01009164">
    <property type="protein sequence ID" value="JAG88261.1"/>
    <property type="molecule type" value="Transcribed_RNA"/>
</dbReference>
<name>A0A0C9RN94_9CONI</name>
<feature type="domain" description="RRM" evidence="4">
    <location>
        <begin position="297"/>
        <end position="375"/>
    </location>
</feature>
<feature type="compositionally biased region" description="Basic and acidic residues" evidence="3">
    <location>
        <begin position="105"/>
        <end position="114"/>
    </location>
</feature>
<sequence>MRNTRASEDLQDEHDEEQVDLDGDEEEPEEIMEEEVEDEGDVEEEEKNDGQEGLDLDIAEDDGSGSQDEQEAEHDANASNMEAEKSSEDDGNHDTVEDALQGEENIDKADKDKDESNDEDLLARPPHGTEVFIGNLPRDTTKEELTSLCEECGEVFDISVKREADKAEYAFVTFTTKEIAKQAIEKLNGTEFKDKKLRVSESQPKNRLFLGNIPSNWKEEDLSKVVSEQGPGFQHVELIKDPKDSTRNRGFAFVEYYNKACAEKAMKNMVRSKFKLDDKVITVKWASSQRSSTEEVKSVYVRNLPENVTEEQLKELFGRHGEVTKVVLLEQKPGQAKRDFGFVHFADHATAMKAVEKTEKYELEGRELTVSLARPLSDKKSQSTANSYPFQRSVLPNYPLHGGYGYGANIYGGFGVGFGSSGYGQPVIYGRGPTPAGMQMVPMMLPDGRVGYVLQQPGNGVGASAPYRGQGSNSLRGGGRSNRSGSGGGRQGGGRSSGNGGGSRRYRPY</sequence>
<feature type="region of interest" description="Disordered" evidence="3">
    <location>
        <begin position="455"/>
        <end position="509"/>
    </location>
</feature>
<evidence type="ECO:0000259" key="4">
    <source>
        <dbReference type="PROSITE" id="PS50102"/>
    </source>
</evidence>
<dbReference type="InterPro" id="IPR035979">
    <property type="entry name" value="RBD_domain_sf"/>
</dbReference>
<feature type="compositionally biased region" description="Acidic residues" evidence="3">
    <location>
        <begin position="9"/>
        <end position="72"/>
    </location>
</feature>
<dbReference type="SUPFAM" id="SSF54928">
    <property type="entry name" value="RNA-binding domain, RBD"/>
    <property type="match status" value="2"/>
</dbReference>
<dbReference type="Gene3D" id="3.30.70.330">
    <property type="match status" value="3"/>
</dbReference>
<evidence type="ECO:0000256" key="1">
    <source>
        <dbReference type="ARBA" id="ARBA00022884"/>
    </source>
</evidence>
<dbReference type="PROSITE" id="PS50102">
    <property type="entry name" value="RRM"/>
    <property type="match status" value="3"/>
</dbReference>
<feature type="domain" description="RRM" evidence="4">
    <location>
        <begin position="129"/>
        <end position="204"/>
    </location>
</feature>
<keyword evidence="1 2" id="KW-0694">RNA-binding</keyword>
<organism evidence="5">
    <name type="scientific">Wollemia nobilis</name>
    <dbReference type="NCBI Taxonomy" id="56998"/>
    <lineage>
        <taxon>Eukaryota</taxon>
        <taxon>Viridiplantae</taxon>
        <taxon>Streptophyta</taxon>
        <taxon>Embryophyta</taxon>
        <taxon>Tracheophyta</taxon>
        <taxon>Spermatophyta</taxon>
        <taxon>Pinopsida</taxon>
        <taxon>Pinidae</taxon>
        <taxon>Conifers II</taxon>
        <taxon>Araucariales</taxon>
        <taxon>Araucariaceae</taxon>
        <taxon>Wollemia</taxon>
    </lineage>
</organism>
<feature type="domain" description="RRM" evidence="4">
    <location>
        <begin position="206"/>
        <end position="288"/>
    </location>
</feature>
<evidence type="ECO:0000256" key="3">
    <source>
        <dbReference type="SAM" id="MobiDB-lite"/>
    </source>
</evidence>
<accession>A0A0C9RN94</accession>
<feature type="compositionally biased region" description="Gly residues" evidence="3">
    <location>
        <begin position="476"/>
        <end position="503"/>
    </location>
</feature>
<feature type="region of interest" description="Disordered" evidence="3">
    <location>
        <begin position="1"/>
        <end position="128"/>
    </location>
</feature>